<dbReference type="Proteomes" id="UP001601992">
    <property type="component" value="Unassembled WGS sequence"/>
</dbReference>
<accession>A0ABW6SC87</accession>
<gene>
    <name evidence="4" type="ORF">ACFYXQ_39825</name>
</gene>
<dbReference type="PRINTS" id="PR00080">
    <property type="entry name" value="SDRFAMILY"/>
</dbReference>
<evidence type="ECO:0000313" key="4">
    <source>
        <dbReference type="EMBL" id="MFF3573917.1"/>
    </source>
</evidence>
<keyword evidence="5" id="KW-1185">Reference proteome</keyword>
<protein>
    <submittedName>
        <fullName evidence="4">SDR family NAD(P)-dependent oxidoreductase</fullName>
        <ecNumber evidence="4">1.1.1.-</ecNumber>
    </submittedName>
</protein>
<evidence type="ECO:0000313" key="5">
    <source>
        <dbReference type="Proteomes" id="UP001601992"/>
    </source>
</evidence>
<feature type="domain" description="Ketoreductase" evidence="3">
    <location>
        <begin position="6"/>
        <end position="187"/>
    </location>
</feature>
<dbReference type="EC" id="1.1.1.-" evidence="4"/>
<dbReference type="SUPFAM" id="SSF51735">
    <property type="entry name" value="NAD(P)-binding Rossmann-fold domains"/>
    <property type="match status" value="1"/>
</dbReference>
<dbReference type="EMBL" id="JBIAQY010000022">
    <property type="protein sequence ID" value="MFF3573917.1"/>
    <property type="molecule type" value="Genomic_DNA"/>
</dbReference>
<dbReference type="GO" id="GO:0016491">
    <property type="term" value="F:oxidoreductase activity"/>
    <property type="evidence" value="ECO:0007669"/>
    <property type="project" value="UniProtKB-KW"/>
</dbReference>
<name>A0ABW6SC87_9NOCA</name>
<reference evidence="4 5" key="1">
    <citation type="submission" date="2024-10" db="EMBL/GenBank/DDBJ databases">
        <title>The Natural Products Discovery Center: Release of the First 8490 Sequenced Strains for Exploring Actinobacteria Biosynthetic Diversity.</title>
        <authorList>
            <person name="Kalkreuter E."/>
            <person name="Kautsar S.A."/>
            <person name="Yang D."/>
            <person name="Bader C.D."/>
            <person name="Teijaro C.N."/>
            <person name="Fluegel L."/>
            <person name="Davis C.M."/>
            <person name="Simpson J.R."/>
            <person name="Lauterbach L."/>
            <person name="Steele A.D."/>
            <person name="Gui C."/>
            <person name="Meng S."/>
            <person name="Li G."/>
            <person name="Viehrig K."/>
            <person name="Ye F."/>
            <person name="Su P."/>
            <person name="Kiefer A.F."/>
            <person name="Nichols A."/>
            <person name="Cepeda A.J."/>
            <person name="Yan W."/>
            <person name="Fan B."/>
            <person name="Jiang Y."/>
            <person name="Adhikari A."/>
            <person name="Zheng C.-J."/>
            <person name="Schuster L."/>
            <person name="Cowan T.M."/>
            <person name="Smanski M.J."/>
            <person name="Chevrette M.G."/>
            <person name="De Carvalho L.P.S."/>
            <person name="Shen B."/>
        </authorList>
    </citation>
    <scope>NUCLEOTIDE SEQUENCE [LARGE SCALE GENOMIC DNA]</scope>
    <source>
        <strain evidence="4 5">NPDC002593</strain>
    </source>
</reference>
<dbReference type="SMART" id="SM00822">
    <property type="entry name" value="PKS_KR"/>
    <property type="match status" value="1"/>
</dbReference>
<dbReference type="PANTHER" id="PTHR42760:SF133">
    <property type="entry name" value="3-OXOACYL-[ACYL-CARRIER-PROTEIN] REDUCTASE"/>
    <property type="match status" value="1"/>
</dbReference>
<dbReference type="InterPro" id="IPR020904">
    <property type="entry name" value="Sc_DH/Rdtase_CS"/>
</dbReference>
<comment type="caution">
    <text evidence="4">The sequence shown here is derived from an EMBL/GenBank/DDBJ whole genome shotgun (WGS) entry which is preliminary data.</text>
</comment>
<evidence type="ECO:0000256" key="1">
    <source>
        <dbReference type="ARBA" id="ARBA00006484"/>
    </source>
</evidence>
<dbReference type="InterPro" id="IPR002347">
    <property type="entry name" value="SDR_fam"/>
</dbReference>
<organism evidence="4 5">
    <name type="scientific">Nocardia jiangxiensis</name>
    <dbReference type="NCBI Taxonomy" id="282685"/>
    <lineage>
        <taxon>Bacteria</taxon>
        <taxon>Bacillati</taxon>
        <taxon>Actinomycetota</taxon>
        <taxon>Actinomycetes</taxon>
        <taxon>Mycobacteriales</taxon>
        <taxon>Nocardiaceae</taxon>
        <taxon>Nocardia</taxon>
    </lineage>
</organism>
<dbReference type="InterPro" id="IPR057326">
    <property type="entry name" value="KR_dom"/>
</dbReference>
<dbReference type="CDD" id="cd05233">
    <property type="entry name" value="SDR_c"/>
    <property type="match status" value="1"/>
</dbReference>
<proteinExistence type="inferred from homology"/>
<dbReference type="RefSeq" id="WP_040830605.1">
    <property type="nucleotide sequence ID" value="NZ_JBIAQY010000022.1"/>
</dbReference>
<evidence type="ECO:0000256" key="2">
    <source>
        <dbReference type="ARBA" id="ARBA00023002"/>
    </source>
</evidence>
<keyword evidence="2 4" id="KW-0560">Oxidoreductase</keyword>
<sequence>MLLEGRRIIVTGGAQGMGAALVNAYAEVGAKVGYVDVQDRSEHAGTPAGVKVTGLAKFARCDVTDKNSVTTAFGELAQELGGLDVLVHLAGIMLHAKAEDITPDDWQRQMTVNTLGTLLTNQVAFTLLKEHGGAIINFASGAGVRGFPGGGHYAASKAAVLGWSRSAAMEWGPYGITVNAICPGIDTPMAAAHRAGMTPEQRARTEQRLREVTPIDGKLGDADRDLAPYLIYLASPGARFITGQTLAVDGGRTMMR</sequence>
<evidence type="ECO:0000259" key="3">
    <source>
        <dbReference type="SMART" id="SM00822"/>
    </source>
</evidence>
<dbReference type="Gene3D" id="3.40.50.720">
    <property type="entry name" value="NAD(P)-binding Rossmann-like Domain"/>
    <property type="match status" value="1"/>
</dbReference>
<dbReference type="PROSITE" id="PS00061">
    <property type="entry name" value="ADH_SHORT"/>
    <property type="match status" value="1"/>
</dbReference>
<dbReference type="Pfam" id="PF13561">
    <property type="entry name" value="adh_short_C2"/>
    <property type="match status" value="1"/>
</dbReference>
<dbReference type="PANTHER" id="PTHR42760">
    <property type="entry name" value="SHORT-CHAIN DEHYDROGENASES/REDUCTASES FAMILY MEMBER"/>
    <property type="match status" value="1"/>
</dbReference>
<dbReference type="PRINTS" id="PR00081">
    <property type="entry name" value="GDHRDH"/>
</dbReference>
<comment type="similarity">
    <text evidence="1">Belongs to the short-chain dehydrogenases/reductases (SDR) family.</text>
</comment>
<dbReference type="InterPro" id="IPR036291">
    <property type="entry name" value="NAD(P)-bd_dom_sf"/>
</dbReference>